<gene>
    <name evidence="1" type="ORF">WJX73_006080</name>
</gene>
<protein>
    <submittedName>
        <fullName evidence="1">Uncharacterized protein</fullName>
    </submittedName>
</protein>
<proteinExistence type="predicted"/>
<organism evidence="1 2">
    <name type="scientific">Symbiochloris irregularis</name>
    <dbReference type="NCBI Taxonomy" id="706552"/>
    <lineage>
        <taxon>Eukaryota</taxon>
        <taxon>Viridiplantae</taxon>
        <taxon>Chlorophyta</taxon>
        <taxon>core chlorophytes</taxon>
        <taxon>Trebouxiophyceae</taxon>
        <taxon>Trebouxiales</taxon>
        <taxon>Trebouxiaceae</taxon>
        <taxon>Symbiochloris</taxon>
    </lineage>
</organism>
<evidence type="ECO:0000313" key="2">
    <source>
        <dbReference type="Proteomes" id="UP001465755"/>
    </source>
</evidence>
<dbReference type="AlphaFoldDB" id="A0AAW1PRL9"/>
<sequence length="114" mass="12463">MVRSWDREVYYAAGYGAGYYEWAHGEDSYSFARSTAGGTALPSARERVPEDLPAYPAFAELARELVSDRPDLAGISVSIAPATGMSNLDKQRTQLKQLLGCALTLMEVCLLENL</sequence>
<evidence type="ECO:0000313" key="1">
    <source>
        <dbReference type="EMBL" id="KAK9810769.1"/>
    </source>
</evidence>
<accession>A0AAW1PRL9</accession>
<dbReference type="EMBL" id="JALJOQ010000014">
    <property type="protein sequence ID" value="KAK9810769.1"/>
    <property type="molecule type" value="Genomic_DNA"/>
</dbReference>
<name>A0AAW1PRL9_9CHLO</name>
<keyword evidence="2" id="KW-1185">Reference proteome</keyword>
<reference evidence="1 2" key="1">
    <citation type="journal article" date="2024" name="Nat. Commun.">
        <title>Phylogenomics reveals the evolutionary origins of lichenization in chlorophyte algae.</title>
        <authorList>
            <person name="Puginier C."/>
            <person name="Libourel C."/>
            <person name="Otte J."/>
            <person name="Skaloud P."/>
            <person name="Haon M."/>
            <person name="Grisel S."/>
            <person name="Petersen M."/>
            <person name="Berrin J.G."/>
            <person name="Delaux P.M."/>
            <person name="Dal Grande F."/>
            <person name="Keller J."/>
        </authorList>
    </citation>
    <scope>NUCLEOTIDE SEQUENCE [LARGE SCALE GENOMIC DNA]</scope>
    <source>
        <strain evidence="1 2">SAG 2036</strain>
    </source>
</reference>
<dbReference type="Proteomes" id="UP001465755">
    <property type="component" value="Unassembled WGS sequence"/>
</dbReference>
<comment type="caution">
    <text evidence="1">The sequence shown here is derived from an EMBL/GenBank/DDBJ whole genome shotgun (WGS) entry which is preliminary data.</text>
</comment>